<dbReference type="Gene3D" id="2.60.40.420">
    <property type="entry name" value="Cupredoxins - blue copper proteins"/>
    <property type="match status" value="1"/>
</dbReference>
<name>A0A498I2T5_MALDO</name>
<feature type="region of interest" description="Disordered" evidence="1">
    <location>
        <begin position="170"/>
        <end position="199"/>
    </location>
</feature>
<protein>
    <recommendedName>
        <fullName evidence="3">Phytocyanin domain-containing protein</fullName>
    </recommendedName>
</protein>
<evidence type="ECO:0000256" key="2">
    <source>
        <dbReference type="SAM" id="Phobius"/>
    </source>
</evidence>
<gene>
    <name evidence="4" type="ORF">DVH24_019372</name>
</gene>
<dbReference type="EMBL" id="RDQH01000340">
    <property type="protein sequence ID" value="RXH76484.1"/>
    <property type="molecule type" value="Genomic_DNA"/>
</dbReference>
<reference evidence="4 5" key="1">
    <citation type="submission" date="2018-10" db="EMBL/GenBank/DDBJ databases">
        <title>A high-quality apple genome assembly.</title>
        <authorList>
            <person name="Hu J."/>
        </authorList>
    </citation>
    <scope>NUCLEOTIDE SEQUENCE [LARGE SCALE GENOMIC DNA]</scope>
    <source>
        <strain evidence="5">cv. HFTH1</strain>
        <tissue evidence="4">Young leaf</tissue>
    </source>
</reference>
<dbReference type="InterPro" id="IPR008972">
    <property type="entry name" value="Cupredoxin"/>
</dbReference>
<dbReference type="InterPro" id="IPR039391">
    <property type="entry name" value="Phytocyanin-like"/>
</dbReference>
<keyword evidence="2" id="KW-0472">Membrane</keyword>
<evidence type="ECO:0000259" key="3">
    <source>
        <dbReference type="Pfam" id="PF02298"/>
    </source>
</evidence>
<keyword evidence="2" id="KW-0812">Transmembrane</keyword>
<keyword evidence="2" id="KW-1133">Transmembrane helix</keyword>
<dbReference type="InterPro" id="IPR003245">
    <property type="entry name" value="Phytocyanin_dom"/>
</dbReference>
<dbReference type="GO" id="GO:0005886">
    <property type="term" value="C:plasma membrane"/>
    <property type="evidence" value="ECO:0007669"/>
    <property type="project" value="TreeGrafter"/>
</dbReference>
<dbReference type="AlphaFoldDB" id="A0A498I2T5"/>
<dbReference type="SUPFAM" id="SSF49503">
    <property type="entry name" value="Cupredoxins"/>
    <property type="match status" value="1"/>
</dbReference>
<organism evidence="4 5">
    <name type="scientific">Malus domestica</name>
    <name type="common">Apple</name>
    <name type="synonym">Pyrus malus</name>
    <dbReference type="NCBI Taxonomy" id="3750"/>
    <lineage>
        <taxon>Eukaryota</taxon>
        <taxon>Viridiplantae</taxon>
        <taxon>Streptophyta</taxon>
        <taxon>Embryophyta</taxon>
        <taxon>Tracheophyta</taxon>
        <taxon>Spermatophyta</taxon>
        <taxon>Magnoliopsida</taxon>
        <taxon>eudicotyledons</taxon>
        <taxon>Gunneridae</taxon>
        <taxon>Pentapetalae</taxon>
        <taxon>rosids</taxon>
        <taxon>fabids</taxon>
        <taxon>Rosales</taxon>
        <taxon>Rosaceae</taxon>
        <taxon>Amygdaloideae</taxon>
        <taxon>Maleae</taxon>
        <taxon>Malus</taxon>
    </lineage>
</organism>
<sequence>MATTVNLPDKYFRLERTEAVAIRKSGSKIANETPQNWNSIVKQAWAFNRIPPPNIMALRNTLAVSFIIMMLFFGACSAVIYMVGDNQGWTSNEFHVGDEFIFNYKHDDDFVTLVIEQVNYDHRIVPSLALSDERGFTTLTFNIPGIYYVIWAEPGHCQARQKVKIKINAPELENSSSSSSPSPSPSPSDDMVGKSLSNS</sequence>
<dbReference type="PANTHER" id="PTHR33021">
    <property type="entry name" value="BLUE COPPER PROTEIN"/>
    <property type="match status" value="1"/>
</dbReference>
<keyword evidence="5" id="KW-1185">Reference proteome</keyword>
<evidence type="ECO:0000313" key="4">
    <source>
        <dbReference type="EMBL" id="RXH76484.1"/>
    </source>
</evidence>
<dbReference type="GO" id="GO:0009055">
    <property type="term" value="F:electron transfer activity"/>
    <property type="evidence" value="ECO:0007669"/>
    <property type="project" value="InterPro"/>
</dbReference>
<dbReference type="STRING" id="3750.A0A498I2T5"/>
<dbReference type="Proteomes" id="UP000290289">
    <property type="component" value="Chromosome 14"/>
</dbReference>
<accession>A0A498I2T5</accession>
<proteinExistence type="predicted"/>
<dbReference type="PANTHER" id="PTHR33021:SF356">
    <property type="entry name" value="MAVICYANIN"/>
    <property type="match status" value="1"/>
</dbReference>
<evidence type="ECO:0000313" key="5">
    <source>
        <dbReference type="Proteomes" id="UP000290289"/>
    </source>
</evidence>
<comment type="caution">
    <text evidence="4">The sequence shown here is derived from an EMBL/GenBank/DDBJ whole genome shotgun (WGS) entry which is preliminary data.</text>
</comment>
<feature type="transmembrane region" description="Helical" evidence="2">
    <location>
        <begin position="62"/>
        <end position="83"/>
    </location>
</feature>
<feature type="domain" description="Phytocyanin" evidence="3">
    <location>
        <begin position="88"/>
        <end position="159"/>
    </location>
</feature>
<evidence type="ECO:0000256" key="1">
    <source>
        <dbReference type="SAM" id="MobiDB-lite"/>
    </source>
</evidence>
<dbReference type="Pfam" id="PF02298">
    <property type="entry name" value="Cu_bind_like"/>
    <property type="match status" value="1"/>
</dbReference>